<dbReference type="Proteomes" id="UP000280008">
    <property type="component" value="Unassembled WGS sequence"/>
</dbReference>
<keyword evidence="2" id="KW-0472">Membrane</keyword>
<feature type="transmembrane region" description="Helical" evidence="2">
    <location>
        <begin position="33"/>
        <end position="51"/>
    </location>
</feature>
<evidence type="ECO:0000313" key="4">
    <source>
        <dbReference type="Proteomes" id="UP000280008"/>
    </source>
</evidence>
<keyword evidence="2" id="KW-0812">Transmembrane</keyword>
<accession>A0A495IAH6</accession>
<evidence type="ECO:0000313" key="3">
    <source>
        <dbReference type="EMBL" id="RKR73007.1"/>
    </source>
</evidence>
<evidence type="ECO:0000256" key="1">
    <source>
        <dbReference type="SAM" id="MobiDB-lite"/>
    </source>
</evidence>
<feature type="region of interest" description="Disordered" evidence="1">
    <location>
        <begin position="1"/>
        <end position="20"/>
    </location>
</feature>
<dbReference type="RefSeq" id="WP_211331637.1">
    <property type="nucleotide sequence ID" value="NZ_RBKS01000001.1"/>
</dbReference>
<proteinExistence type="predicted"/>
<organism evidence="3 4">
    <name type="scientific">Frondihabitans australicus</name>
    <dbReference type="NCBI Taxonomy" id="386892"/>
    <lineage>
        <taxon>Bacteria</taxon>
        <taxon>Bacillati</taxon>
        <taxon>Actinomycetota</taxon>
        <taxon>Actinomycetes</taxon>
        <taxon>Micrococcales</taxon>
        <taxon>Microbacteriaceae</taxon>
        <taxon>Frondihabitans</taxon>
    </lineage>
</organism>
<name>A0A495IAH6_9MICO</name>
<gene>
    <name evidence="3" type="ORF">C8E83_0089</name>
</gene>
<comment type="caution">
    <text evidence="3">The sequence shown here is derived from an EMBL/GenBank/DDBJ whole genome shotgun (WGS) entry which is preliminary data.</text>
</comment>
<evidence type="ECO:0000256" key="2">
    <source>
        <dbReference type="SAM" id="Phobius"/>
    </source>
</evidence>
<dbReference type="AlphaFoldDB" id="A0A495IAH6"/>
<dbReference type="EMBL" id="RBKS01000001">
    <property type="protein sequence ID" value="RKR73007.1"/>
    <property type="molecule type" value="Genomic_DNA"/>
</dbReference>
<keyword evidence="4" id="KW-1185">Reference proteome</keyword>
<sequence length="114" mass="12104">MTDNSKNDAGAATSADERAAMVRSTRRWDLRRLLGGLFAFYGIICVILGIVHSSSDLHKTGGIAINLWAGIGMIVAAIAFLVWDRLAPVPEEDIVGSLEAQDHEKAVGEGRAAG</sequence>
<feature type="transmembrane region" description="Helical" evidence="2">
    <location>
        <begin position="63"/>
        <end position="83"/>
    </location>
</feature>
<keyword evidence="2" id="KW-1133">Transmembrane helix</keyword>
<reference evidence="3 4" key="1">
    <citation type="submission" date="2018-10" db="EMBL/GenBank/DDBJ databases">
        <title>Sequencing the genomes of 1000 actinobacteria strains.</title>
        <authorList>
            <person name="Klenk H.-P."/>
        </authorList>
    </citation>
    <scope>NUCLEOTIDE SEQUENCE [LARGE SCALE GENOMIC DNA]</scope>
    <source>
        <strain evidence="3 4">DSM 17894</strain>
    </source>
</reference>
<protein>
    <submittedName>
        <fullName evidence="3">Uncharacterized protein</fullName>
    </submittedName>
</protein>